<gene>
    <name evidence="3" type="ORF">HMPREF9248_0923</name>
</gene>
<feature type="compositionally biased region" description="Polar residues" evidence="1">
    <location>
        <begin position="234"/>
        <end position="248"/>
    </location>
</feature>
<keyword evidence="2" id="KW-0472">Membrane</keyword>
<feature type="transmembrane region" description="Helical" evidence="2">
    <location>
        <begin position="46"/>
        <end position="68"/>
    </location>
</feature>
<keyword evidence="2" id="KW-0812">Transmembrane</keyword>
<evidence type="ECO:0008006" key="5">
    <source>
        <dbReference type="Google" id="ProtNLM"/>
    </source>
</evidence>
<sequence>MGLFKRICFLVYGLVGMYFFGVLALACCTATQPYISYALTSREMRISMVVAGCILAFGCFLMLVRALFVRNRKVVIIHKDKSNQVSVSRAAIAAQAKHTIEEDGLFVVTNMLVKSGKYGHVRVSARVQPRVSCDLIQAAKQLHDALAQSLRALVGEHVDGIKLEFSRAQAYNTADDMQDEYLDDTYDSEDDASFALDSAAVHTAEDRSDVQYEESKAASAMPHGGADTPDVPSQPKSVQETSEITVSMTHYDASPNVHSSKE</sequence>
<feature type="region of interest" description="Disordered" evidence="1">
    <location>
        <begin position="203"/>
        <end position="262"/>
    </location>
</feature>
<keyword evidence="4" id="KW-1185">Reference proteome</keyword>
<name>A0ABN0B0H1_9ACTN</name>
<dbReference type="Proteomes" id="UP000004431">
    <property type="component" value="Unassembled WGS sequence"/>
</dbReference>
<reference evidence="3 4" key="1">
    <citation type="submission" date="2010-08" db="EMBL/GenBank/DDBJ databases">
        <authorList>
            <person name="Durkin A.S."/>
            <person name="Madupu R."/>
            <person name="Torralba M."/>
            <person name="Gillis M."/>
            <person name="Methe B."/>
            <person name="Sutton G."/>
            <person name="Nelson K.E."/>
        </authorList>
    </citation>
    <scope>NUCLEOTIDE SEQUENCE [LARGE SCALE GENOMIC DNA]</scope>
    <source>
        <strain evidence="3 4">PB189-T1-4</strain>
    </source>
</reference>
<accession>A0ABN0B0H1</accession>
<dbReference type="RefSeq" id="WP_006303977.1">
    <property type="nucleotide sequence ID" value="NZ_AEDQ01000017.1"/>
</dbReference>
<dbReference type="EMBL" id="AEDQ01000017">
    <property type="protein sequence ID" value="EFL44266.1"/>
    <property type="molecule type" value="Genomic_DNA"/>
</dbReference>
<evidence type="ECO:0000256" key="1">
    <source>
        <dbReference type="SAM" id="MobiDB-lite"/>
    </source>
</evidence>
<organism evidence="3 4">
    <name type="scientific">Fannyhessea vaginae PB189-T1-4</name>
    <dbReference type="NCBI Taxonomy" id="866774"/>
    <lineage>
        <taxon>Bacteria</taxon>
        <taxon>Bacillati</taxon>
        <taxon>Actinomycetota</taxon>
        <taxon>Coriobacteriia</taxon>
        <taxon>Coriobacteriales</taxon>
        <taxon>Atopobiaceae</taxon>
        <taxon>Fannyhessea</taxon>
    </lineage>
</organism>
<keyword evidence="2" id="KW-1133">Transmembrane helix</keyword>
<evidence type="ECO:0000313" key="3">
    <source>
        <dbReference type="EMBL" id="EFL44266.1"/>
    </source>
</evidence>
<proteinExistence type="predicted"/>
<evidence type="ECO:0000313" key="4">
    <source>
        <dbReference type="Proteomes" id="UP000004431"/>
    </source>
</evidence>
<protein>
    <recommendedName>
        <fullName evidence="5">Alkaline shock response membrane anchor protein AmaP</fullName>
    </recommendedName>
</protein>
<dbReference type="PROSITE" id="PS51257">
    <property type="entry name" value="PROKAR_LIPOPROTEIN"/>
    <property type="match status" value="1"/>
</dbReference>
<feature type="transmembrane region" description="Helical" evidence="2">
    <location>
        <begin position="7"/>
        <end position="26"/>
    </location>
</feature>
<evidence type="ECO:0000256" key="2">
    <source>
        <dbReference type="SAM" id="Phobius"/>
    </source>
</evidence>
<feature type="compositionally biased region" description="Basic and acidic residues" evidence="1">
    <location>
        <begin position="203"/>
        <end position="216"/>
    </location>
</feature>
<comment type="caution">
    <text evidence="3">The sequence shown here is derived from an EMBL/GenBank/DDBJ whole genome shotgun (WGS) entry which is preliminary data.</text>
</comment>